<gene>
    <name evidence="3" type="ORF">CVO77_15020</name>
</gene>
<feature type="chain" id="PRO_5015429231" description="DUF2059 domain-containing protein" evidence="2">
    <location>
        <begin position="23"/>
        <end position="387"/>
    </location>
</feature>
<keyword evidence="2" id="KW-0732">Signal</keyword>
<evidence type="ECO:0000313" key="3">
    <source>
        <dbReference type="EMBL" id="PQM27226.1"/>
    </source>
</evidence>
<organism evidence="3 4">
    <name type="scientific">Sphingopyxis lindanitolerans</name>
    <dbReference type="NCBI Taxonomy" id="2054227"/>
    <lineage>
        <taxon>Bacteria</taxon>
        <taxon>Pseudomonadati</taxon>
        <taxon>Pseudomonadota</taxon>
        <taxon>Alphaproteobacteria</taxon>
        <taxon>Sphingomonadales</taxon>
        <taxon>Sphingomonadaceae</taxon>
        <taxon>Sphingopyxis</taxon>
    </lineage>
</organism>
<evidence type="ECO:0008006" key="5">
    <source>
        <dbReference type="Google" id="ProtNLM"/>
    </source>
</evidence>
<dbReference type="Proteomes" id="UP000238954">
    <property type="component" value="Chromosome"/>
</dbReference>
<evidence type="ECO:0000256" key="1">
    <source>
        <dbReference type="SAM" id="MobiDB-lite"/>
    </source>
</evidence>
<dbReference type="RefSeq" id="WP_106000870.1">
    <property type="nucleotide sequence ID" value="NZ_CM009578.1"/>
</dbReference>
<feature type="compositionally biased region" description="Low complexity" evidence="1">
    <location>
        <begin position="360"/>
        <end position="370"/>
    </location>
</feature>
<name>A0A2S8B4I7_9SPHN</name>
<protein>
    <recommendedName>
        <fullName evidence="5">DUF2059 domain-containing protein</fullName>
    </recommendedName>
</protein>
<reference evidence="4" key="1">
    <citation type="submission" date="2017-11" db="EMBL/GenBank/DDBJ databases">
        <title>The complete genome sequence of Sphingopyxis pomeranensis sp. nov. strain WS5A3p.</title>
        <authorList>
            <person name="Kaminski M.A."/>
        </authorList>
    </citation>
    <scope>NUCLEOTIDE SEQUENCE [LARGE SCALE GENOMIC DNA]</scope>
    <source>
        <strain evidence="4">WS5A3p</strain>
    </source>
</reference>
<accession>A0A2S8B4I7</accession>
<feature type="region of interest" description="Disordered" evidence="1">
    <location>
        <begin position="330"/>
        <end position="387"/>
    </location>
</feature>
<feature type="compositionally biased region" description="Basic and acidic residues" evidence="1">
    <location>
        <begin position="340"/>
        <end position="357"/>
    </location>
</feature>
<evidence type="ECO:0000313" key="4">
    <source>
        <dbReference type="Proteomes" id="UP000238954"/>
    </source>
</evidence>
<dbReference type="OrthoDB" id="7409988at2"/>
<dbReference type="AlphaFoldDB" id="A0A2S8B4I7"/>
<proteinExistence type="predicted"/>
<comment type="caution">
    <text evidence="3">The sequence shown here is derived from an EMBL/GenBank/DDBJ whole genome shotgun (WGS) entry which is preliminary data.</text>
</comment>
<evidence type="ECO:0000256" key="2">
    <source>
        <dbReference type="SAM" id="SignalP"/>
    </source>
</evidence>
<dbReference type="EMBL" id="PHFW01000003">
    <property type="protein sequence ID" value="PQM27226.1"/>
    <property type="molecule type" value="Genomic_DNA"/>
</dbReference>
<sequence length="387" mass="41152">MSSWKMMLLAGAMAFAPAQAFAAPEEAPEAEIVAPAEDGHAMSDEAMTVDAKARMQKEIDAAIAMIEKIFGTDKLPPIAPAQLALAQATTTALVPPGSLEKMLDNLYGKLFKGLMDEFGGTSDVMLSIKTGVDSEKIAALDDKSKAAVADMFDPARQQREDQITQIAKPLISEILSDLEGPMRNGLAHAYARKFSADQLSQMNGFFATPAGGAFASEWMALQADPEVMLAMIKAVPPLMNKFIDRGPEIEGQLKDLPKEKQLADLSDPELAKLAKLMKVSVKELKEHRDQWDAPVEVATEAVEAADAAADAADDASTEAAAAADAAQAAADATEAAMNDPAHDRANWSDADRQRVEQLEEAANAASSAAYDAEEQAVANARKKTPPQ</sequence>
<feature type="signal peptide" evidence="2">
    <location>
        <begin position="1"/>
        <end position="22"/>
    </location>
</feature>
<keyword evidence="4" id="KW-1185">Reference proteome</keyword>